<keyword evidence="3" id="KW-1185">Reference proteome</keyword>
<feature type="region of interest" description="Disordered" evidence="1">
    <location>
        <begin position="144"/>
        <end position="166"/>
    </location>
</feature>
<reference evidence="2 3" key="1">
    <citation type="submission" date="2021-06" db="EMBL/GenBank/DDBJ databases">
        <title>A haploid diamondback moth (Plutella xylostella L.) genome assembly resolves 31 chromosomes and identifies a diamide resistance mutation.</title>
        <authorList>
            <person name="Ward C.M."/>
            <person name="Perry K.D."/>
            <person name="Baker G."/>
            <person name="Powis K."/>
            <person name="Heckel D.G."/>
            <person name="Baxter S.W."/>
        </authorList>
    </citation>
    <scope>NUCLEOTIDE SEQUENCE [LARGE SCALE GENOMIC DNA]</scope>
    <source>
        <strain evidence="2 3">LV</strain>
        <tissue evidence="2">Single pupa</tissue>
    </source>
</reference>
<evidence type="ECO:0000256" key="1">
    <source>
        <dbReference type="SAM" id="MobiDB-lite"/>
    </source>
</evidence>
<organism evidence="2 3">
    <name type="scientific">Plutella xylostella</name>
    <name type="common">Diamondback moth</name>
    <name type="synonym">Plutella maculipennis</name>
    <dbReference type="NCBI Taxonomy" id="51655"/>
    <lineage>
        <taxon>Eukaryota</taxon>
        <taxon>Metazoa</taxon>
        <taxon>Ecdysozoa</taxon>
        <taxon>Arthropoda</taxon>
        <taxon>Hexapoda</taxon>
        <taxon>Insecta</taxon>
        <taxon>Pterygota</taxon>
        <taxon>Neoptera</taxon>
        <taxon>Endopterygota</taxon>
        <taxon>Lepidoptera</taxon>
        <taxon>Glossata</taxon>
        <taxon>Ditrysia</taxon>
        <taxon>Yponomeutoidea</taxon>
        <taxon>Plutellidae</taxon>
        <taxon>Plutella</taxon>
    </lineage>
</organism>
<dbReference type="PROSITE" id="PS51257">
    <property type="entry name" value="PROKAR_LIPOPROTEIN"/>
    <property type="match status" value="1"/>
</dbReference>
<gene>
    <name evidence="2" type="ORF">JYU34_020930</name>
</gene>
<sequence>MATRYSATGFLSCGSGAACAGDDGAREPDLERPDYTYTILSLIHSLVWNWLISAVLPTPGAPTMATRYSATGFLSWGSGAACAGDEGAREPERGGGIAVLSLIHSLVWNWLISAVLPTPGAPTMATRYSATGFLSWGSGAACAGDEGAREPERERRRRNNRTDCIN</sequence>
<proteinExistence type="predicted"/>
<accession>A0ABQ7PST5</accession>
<protein>
    <submittedName>
        <fullName evidence="2">Uncharacterized protein</fullName>
    </submittedName>
</protein>
<name>A0ABQ7PST5_PLUXY</name>
<comment type="caution">
    <text evidence="2">The sequence shown here is derived from an EMBL/GenBank/DDBJ whole genome shotgun (WGS) entry which is preliminary data.</text>
</comment>
<evidence type="ECO:0000313" key="3">
    <source>
        <dbReference type="Proteomes" id="UP000823941"/>
    </source>
</evidence>
<dbReference type="EMBL" id="JAHIBW010000029">
    <property type="protein sequence ID" value="KAG7295848.1"/>
    <property type="molecule type" value="Genomic_DNA"/>
</dbReference>
<evidence type="ECO:0000313" key="2">
    <source>
        <dbReference type="EMBL" id="KAG7295848.1"/>
    </source>
</evidence>
<dbReference type="Proteomes" id="UP000823941">
    <property type="component" value="Chromosome 29"/>
</dbReference>